<feature type="domain" description="Vesicle transport v-SNARE N-terminal" evidence="10">
    <location>
        <begin position="8"/>
        <end position="89"/>
    </location>
</feature>
<protein>
    <submittedName>
        <fullName evidence="11">Vti1a protein</fullName>
    </submittedName>
</protein>
<dbReference type="InterPro" id="IPR038407">
    <property type="entry name" value="v-SNARE_N_sf"/>
</dbReference>
<dbReference type="GO" id="GO:0005484">
    <property type="term" value="F:SNAP receptor activity"/>
    <property type="evidence" value="ECO:0007669"/>
    <property type="project" value="TreeGrafter"/>
</dbReference>
<reference evidence="11" key="1">
    <citation type="submission" date="2021-02" db="EMBL/GenBank/DDBJ databases">
        <authorList>
            <person name="Dougan E. K."/>
            <person name="Rhodes N."/>
            <person name="Thang M."/>
            <person name="Chan C."/>
        </authorList>
    </citation>
    <scope>NUCLEOTIDE SEQUENCE</scope>
</reference>
<dbReference type="Proteomes" id="UP000601435">
    <property type="component" value="Unassembled WGS sequence"/>
</dbReference>
<evidence type="ECO:0000256" key="8">
    <source>
        <dbReference type="ARBA" id="ARBA00023136"/>
    </source>
</evidence>
<evidence type="ECO:0000256" key="9">
    <source>
        <dbReference type="SAM" id="Phobius"/>
    </source>
</evidence>
<dbReference type="EMBL" id="CAJNJA010007586">
    <property type="protein sequence ID" value="CAE7226539.1"/>
    <property type="molecule type" value="Genomic_DNA"/>
</dbReference>
<sequence>MSQHVTVSEMFTEYEADFTRLCHEAEECLERAKSTSSAKPLSDADRCISRAEQAVKQMELEVRAMPPEARGPVQSKVQECRRALTERRKASEAVSRAMLLEETTLGKPTSEHTAEDMNQSMLEASRKLTEAKRAALESEQIGIDVMSDLRQQREVMERSRENMGKVGQNYSAAGHTLDSMLRRADQNKRMVYMIAGLMLVMLVVAVYFLFHGGS</sequence>
<dbReference type="GO" id="GO:0006906">
    <property type="term" value="P:vesicle fusion"/>
    <property type="evidence" value="ECO:0007669"/>
    <property type="project" value="TreeGrafter"/>
</dbReference>
<keyword evidence="3" id="KW-0813">Transport</keyword>
<accession>A0A812KFZ3</accession>
<comment type="subcellular location">
    <subcellularLocation>
        <location evidence="1">Membrane</location>
        <topology evidence="1">Single-pass type IV membrane protein</topology>
    </subcellularLocation>
</comment>
<organism evidence="11 12">
    <name type="scientific">Symbiodinium necroappetens</name>
    <dbReference type="NCBI Taxonomy" id="1628268"/>
    <lineage>
        <taxon>Eukaryota</taxon>
        <taxon>Sar</taxon>
        <taxon>Alveolata</taxon>
        <taxon>Dinophyceae</taxon>
        <taxon>Suessiales</taxon>
        <taxon>Symbiodiniaceae</taxon>
        <taxon>Symbiodinium</taxon>
    </lineage>
</organism>
<dbReference type="PANTHER" id="PTHR21230">
    <property type="entry name" value="VESICLE TRANSPORT V-SNARE PROTEIN VTI1-RELATED"/>
    <property type="match status" value="1"/>
</dbReference>
<dbReference type="GO" id="GO:0005794">
    <property type="term" value="C:Golgi apparatus"/>
    <property type="evidence" value="ECO:0007669"/>
    <property type="project" value="TreeGrafter"/>
</dbReference>
<dbReference type="InterPro" id="IPR007705">
    <property type="entry name" value="Vesicle_trsprt_v-SNARE_N"/>
</dbReference>
<keyword evidence="6 9" id="KW-1133">Transmembrane helix</keyword>
<dbReference type="Pfam" id="PF12352">
    <property type="entry name" value="V-SNARE_C"/>
    <property type="match status" value="1"/>
</dbReference>
<dbReference type="Pfam" id="PF05008">
    <property type="entry name" value="V-SNARE"/>
    <property type="match status" value="1"/>
</dbReference>
<keyword evidence="7" id="KW-0175">Coiled coil</keyword>
<dbReference type="Gene3D" id="1.20.58.400">
    <property type="entry name" value="t-snare proteins"/>
    <property type="match status" value="1"/>
</dbReference>
<evidence type="ECO:0000313" key="12">
    <source>
        <dbReference type="Proteomes" id="UP000601435"/>
    </source>
</evidence>
<dbReference type="AlphaFoldDB" id="A0A812KFZ3"/>
<comment type="similarity">
    <text evidence="2">Belongs to the VTI1 family.</text>
</comment>
<keyword evidence="8 9" id="KW-0472">Membrane</keyword>
<evidence type="ECO:0000256" key="7">
    <source>
        <dbReference type="ARBA" id="ARBA00023054"/>
    </source>
</evidence>
<dbReference type="GO" id="GO:0000149">
    <property type="term" value="F:SNARE binding"/>
    <property type="evidence" value="ECO:0007669"/>
    <property type="project" value="TreeGrafter"/>
</dbReference>
<keyword evidence="4 9" id="KW-0812">Transmembrane</keyword>
<dbReference type="OrthoDB" id="430637at2759"/>
<dbReference type="SUPFAM" id="SSF58038">
    <property type="entry name" value="SNARE fusion complex"/>
    <property type="match status" value="1"/>
</dbReference>
<dbReference type="GO" id="GO:0031902">
    <property type="term" value="C:late endosome membrane"/>
    <property type="evidence" value="ECO:0007669"/>
    <property type="project" value="TreeGrafter"/>
</dbReference>
<keyword evidence="12" id="KW-1185">Reference proteome</keyword>
<keyword evidence="5" id="KW-0653">Protein transport</keyword>
<comment type="caution">
    <text evidence="11">The sequence shown here is derived from an EMBL/GenBank/DDBJ whole genome shotgun (WGS) entry which is preliminary data.</text>
</comment>
<name>A0A812KFZ3_9DINO</name>
<dbReference type="FunFam" id="1.20.5.110:FF:000002">
    <property type="entry name" value="Vesicle transport through interaction with t-SNAREsB"/>
    <property type="match status" value="1"/>
</dbReference>
<dbReference type="SUPFAM" id="SSF47661">
    <property type="entry name" value="t-snare proteins"/>
    <property type="match status" value="1"/>
</dbReference>
<evidence type="ECO:0000313" key="11">
    <source>
        <dbReference type="EMBL" id="CAE7226539.1"/>
    </source>
</evidence>
<evidence type="ECO:0000256" key="5">
    <source>
        <dbReference type="ARBA" id="ARBA00022927"/>
    </source>
</evidence>
<dbReference type="Gene3D" id="1.20.5.110">
    <property type="match status" value="1"/>
</dbReference>
<dbReference type="InterPro" id="IPR010989">
    <property type="entry name" value="SNARE"/>
</dbReference>
<dbReference type="GO" id="GO:0012507">
    <property type="term" value="C:ER to Golgi transport vesicle membrane"/>
    <property type="evidence" value="ECO:0007669"/>
    <property type="project" value="TreeGrafter"/>
</dbReference>
<feature type="transmembrane region" description="Helical" evidence="9">
    <location>
        <begin position="190"/>
        <end position="210"/>
    </location>
</feature>
<gene>
    <name evidence="11" type="primary">Vti1a</name>
    <name evidence="11" type="ORF">SNEC2469_LOCUS3232</name>
</gene>
<proteinExistence type="inferred from homology"/>
<evidence type="ECO:0000259" key="10">
    <source>
        <dbReference type="Pfam" id="PF05008"/>
    </source>
</evidence>
<evidence type="ECO:0000256" key="2">
    <source>
        <dbReference type="ARBA" id="ARBA00006108"/>
    </source>
</evidence>
<evidence type="ECO:0000256" key="1">
    <source>
        <dbReference type="ARBA" id="ARBA00004211"/>
    </source>
</evidence>
<evidence type="ECO:0000256" key="3">
    <source>
        <dbReference type="ARBA" id="ARBA00022448"/>
    </source>
</evidence>
<dbReference type="GO" id="GO:0006886">
    <property type="term" value="P:intracellular protein transport"/>
    <property type="evidence" value="ECO:0007669"/>
    <property type="project" value="InterPro"/>
</dbReference>
<dbReference type="CDD" id="cd15862">
    <property type="entry name" value="SNARE_Vti1"/>
    <property type="match status" value="1"/>
</dbReference>
<evidence type="ECO:0000256" key="6">
    <source>
        <dbReference type="ARBA" id="ARBA00022989"/>
    </source>
</evidence>
<dbReference type="PANTHER" id="PTHR21230:SF26">
    <property type="entry name" value="VESICLE TRANSPORT THROUGH INTERACTION WITH T-SNARES HOMOLOG 1A"/>
    <property type="match status" value="1"/>
</dbReference>
<dbReference type="GO" id="GO:0031201">
    <property type="term" value="C:SNARE complex"/>
    <property type="evidence" value="ECO:0007669"/>
    <property type="project" value="TreeGrafter"/>
</dbReference>
<dbReference type="GO" id="GO:0005789">
    <property type="term" value="C:endoplasmic reticulum membrane"/>
    <property type="evidence" value="ECO:0007669"/>
    <property type="project" value="TreeGrafter"/>
</dbReference>
<evidence type="ECO:0000256" key="4">
    <source>
        <dbReference type="ARBA" id="ARBA00022692"/>
    </source>
</evidence>